<evidence type="ECO:0000259" key="2">
    <source>
        <dbReference type="Pfam" id="PF13391"/>
    </source>
</evidence>
<evidence type="ECO:0000256" key="1">
    <source>
        <dbReference type="SAM" id="Phobius"/>
    </source>
</evidence>
<keyword evidence="1" id="KW-0472">Membrane</keyword>
<dbReference type="Pfam" id="PF13391">
    <property type="entry name" value="HNH_2"/>
    <property type="match status" value="1"/>
</dbReference>
<dbReference type="EMBL" id="JBHSLD010000001">
    <property type="protein sequence ID" value="MFC5379329.1"/>
    <property type="molecule type" value="Genomic_DNA"/>
</dbReference>
<dbReference type="RefSeq" id="WP_340266558.1">
    <property type="nucleotide sequence ID" value="NZ_JBBEOG010000001.1"/>
</dbReference>
<reference evidence="4" key="1">
    <citation type="journal article" date="2019" name="Int. J. Syst. Evol. Microbiol.">
        <title>The Global Catalogue of Microorganisms (GCM) 10K type strain sequencing project: providing services to taxonomists for standard genome sequencing and annotation.</title>
        <authorList>
            <consortium name="The Broad Institute Genomics Platform"/>
            <consortium name="The Broad Institute Genome Sequencing Center for Infectious Disease"/>
            <person name="Wu L."/>
            <person name="Ma J."/>
        </authorList>
    </citation>
    <scope>NUCLEOTIDE SEQUENCE [LARGE SCALE GENOMIC DNA]</scope>
    <source>
        <strain evidence="4">CCUG 43114</strain>
    </source>
</reference>
<protein>
    <submittedName>
        <fullName evidence="3">HNH endonuclease</fullName>
    </submittedName>
</protein>
<name>A0ABW0GHU8_9MICO</name>
<gene>
    <name evidence="3" type="ORF">ACFPJ6_00845</name>
</gene>
<dbReference type="InterPro" id="IPR003615">
    <property type="entry name" value="HNH_nuc"/>
</dbReference>
<evidence type="ECO:0000313" key="4">
    <source>
        <dbReference type="Proteomes" id="UP001596122"/>
    </source>
</evidence>
<comment type="caution">
    <text evidence="3">The sequence shown here is derived from an EMBL/GenBank/DDBJ whole genome shotgun (WGS) entry which is preliminary data.</text>
</comment>
<feature type="transmembrane region" description="Helical" evidence="1">
    <location>
        <begin position="112"/>
        <end position="133"/>
    </location>
</feature>
<keyword evidence="3" id="KW-0255">Endonuclease</keyword>
<keyword evidence="3" id="KW-0378">Hydrolase</keyword>
<dbReference type="GO" id="GO:0004519">
    <property type="term" value="F:endonuclease activity"/>
    <property type="evidence" value="ECO:0007669"/>
    <property type="project" value="UniProtKB-KW"/>
</dbReference>
<keyword evidence="1" id="KW-0812">Transmembrane</keyword>
<proteinExistence type="predicted"/>
<sequence>MTTPDGIRDQALEWLRRVTFDGEVPVTREQLTNDFSVDGVRFPLVDTGRGIRKPAGWDAALSILTAVAKGGVRPYEDDIGSDGLHRYKLRRDSGGSSENRGLRRAMERRLPLMWFIGLQPGVFQAIAPIYLIAEEQEQEQFVLAPTDELLVTPGSVIEEATRRYLVTQTRRRLHQRVFAGRVMLAYDEHCAVCSLHHRRLLDAAHITPDTHEHGLPVVTNGLALCKIHHAAFDSNVLGVTPDYEVRISQRLLDEVDGPMLRHGLQEHHGKPLMHVPRVRSQRPDPDRLQARFEGFSAA</sequence>
<keyword evidence="4" id="KW-1185">Reference proteome</keyword>
<keyword evidence="3" id="KW-0540">Nuclease</keyword>
<evidence type="ECO:0000313" key="3">
    <source>
        <dbReference type="EMBL" id="MFC5379329.1"/>
    </source>
</evidence>
<dbReference type="Proteomes" id="UP001596122">
    <property type="component" value="Unassembled WGS sequence"/>
</dbReference>
<accession>A0ABW0GHU8</accession>
<keyword evidence="1" id="KW-1133">Transmembrane helix</keyword>
<feature type="domain" description="HNH nuclease" evidence="2">
    <location>
        <begin position="190"/>
        <end position="239"/>
    </location>
</feature>
<organism evidence="3 4">
    <name type="scientific">Aquipuribacter nitratireducens</name>
    <dbReference type="NCBI Taxonomy" id="650104"/>
    <lineage>
        <taxon>Bacteria</taxon>
        <taxon>Bacillati</taxon>
        <taxon>Actinomycetota</taxon>
        <taxon>Actinomycetes</taxon>
        <taxon>Micrococcales</taxon>
        <taxon>Intrasporangiaceae</taxon>
        <taxon>Aquipuribacter</taxon>
    </lineage>
</organism>